<dbReference type="EMBL" id="PGGS01000038">
    <property type="protein sequence ID" value="PNH11087.1"/>
    <property type="molecule type" value="Genomic_DNA"/>
</dbReference>
<reference evidence="1 2" key="1">
    <citation type="journal article" date="2017" name="Mol. Biol. Evol.">
        <title>The 4-celled Tetrabaena socialis nuclear genome reveals the essential components for genetic control of cell number at the origin of multicellularity in the volvocine lineage.</title>
        <authorList>
            <person name="Featherston J."/>
            <person name="Arakaki Y."/>
            <person name="Hanschen E.R."/>
            <person name="Ferris P.J."/>
            <person name="Michod R.E."/>
            <person name="Olson B.J.S.C."/>
            <person name="Nozaki H."/>
            <person name="Durand P.M."/>
        </authorList>
    </citation>
    <scope>NUCLEOTIDE SEQUENCE [LARGE SCALE GENOMIC DNA]</scope>
    <source>
        <strain evidence="1 2">NIES-571</strain>
    </source>
</reference>
<comment type="caution">
    <text evidence="1">The sequence shown here is derived from an EMBL/GenBank/DDBJ whole genome shotgun (WGS) entry which is preliminary data.</text>
</comment>
<protein>
    <submittedName>
        <fullName evidence="1">Uncharacterized protein</fullName>
    </submittedName>
</protein>
<proteinExistence type="predicted"/>
<evidence type="ECO:0000313" key="1">
    <source>
        <dbReference type="EMBL" id="PNH11087.1"/>
    </source>
</evidence>
<dbReference type="PANTHER" id="PTHR35550">
    <property type="match status" value="1"/>
</dbReference>
<dbReference type="OrthoDB" id="1921626at2759"/>
<dbReference type="Pfam" id="PF11317">
    <property type="entry name" value="DUF3119"/>
    <property type="match status" value="1"/>
</dbReference>
<dbReference type="InterPro" id="IPR021467">
    <property type="entry name" value="DUF3119"/>
</dbReference>
<evidence type="ECO:0000313" key="2">
    <source>
        <dbReference type="Proteomes" id="UP000236333"/>
    </source>
</evidence>
<dbReference type="PANTHER" id="PTHR35550:SF2">
    <property type="entry name" value="OS05G0401200 PROTEIN"/>
    <property type="match status" value="1"/>
</dbReference>
<sequence length="143" mass="15981">MSYTTGSVMFSSSGDVTTIKAACRTCDATAPELANVDNDFCRTDPSARQALTIVHFPADPGLEVLRAGKESDNVIVGGRNRWEYSSFVNWEFWWPAFPILVYFKETQTNPEGQIHFFPIIFNGRQLYEAMSERCGPSKTSGPK</sequence>
<dbReference type="AlphaFoldDB" id="A0A2J8AEY7"/>
<organism evidence="1 2">
    <name type="scientific">Tetrabaena socialis</name>
    <dbReference type="NCBI Taxonomy" id="47790"/>
    <lineage>
        <taxon>Eukaryota</taxon>
        <taxon>Viridiplantae</taxon>
        <taxon>Chlorophyta</taxon>
        <taxon>core chlorophytes</taxon>
        <taxon>Chlorophyceae</taxon>
        <taxon>CS clade</taxon>
        <taxon>Chlamydomonadales</taxon>
        <taxon>Tetrabaenaceae</taxon>
        <taxon>Tetrabaena</taxon>
    </lineage>
</organism>
<keyword evidence="2" id="KW-1185">Reference proteome</keyword>
<gene>
    <name evidence="1" type="ORF">TSOC_002106</name>
</gene>
<dbReference type="Proteomes" id="UP000236333">
    <property type="component" value="Unassembled WGS sequence"/>
</dbReference>
<accession>A0A2J8AEY7</accession>
<name>A0A2J8AEY7_9CHLO</name>